<dbReference type="AlphaFoldDB" id="A0A1B5L078"/>
<proteinExistence type="predicted"/>
<dbReference type="EMBL" id="BBTG02000035">
    <property type="protein sequence ID" value="GAO16346.1"/>
    <property type="molecule type" value="Genomic_DNA"/>
</dbReference>
<comment type="caution">
    <text evidence="2">The sequence shown here is derived from an EMBL/GenBank/DDBJ whole genome shotgun (WGS) entry which is preliminary data.</text>
</comment>
<name>A0A1B5L078_USTVR</name>
<evidence type="ECO:0000256" key="1">
    <source>
        <dbReference type="SAM" id="MobiDB-lite"/>
    </source>
</evidence>
<gene>
    <name evidence="2" type="ORF">UVI_02049930</name>
</gene>
<accession>A0A1B5L078</accession>
<protein>
    <submittedName>
        <fullName evidence="2">Uncharacterized protein</fullName>
    </submittedName>
</protein>
<evidence type="ECO:0000313" key="3">
    <source>
        <dbReference type="Proteomes" id="UP000054053"/>
    </source>
</evidence>
<feature type="region of interest" description="Disordered" evidence="1">
    <location>
        <begin position="71"/>
        <end position="91"/>
    </location>
</feature>
<evidence type="ECO:0000313" key="2">
    <source>
        <dbReference type="EMBL" id="GAO16346.1"/>
    </source>
</evidence>
<reference evidence="3" key="1">
    <citation type="journal article" date="2016" name="Genome Announc.">
        <title>Genome sequence of Ustilaginoidea virens IPU010, a rice pathogenic fungus causing false smut.</title>
        <authorList>
            <person name="Kumagai T."/>
            <person name="Ishii T."/>
            <person name="Terai G."/>
            <person name="Umemura M."/>
            <person name="Machida M."/>
            <person name="Asai K."/>
        </authorList>
    </citation>
    <scope>NUCLEOTIDE SEQUENCE [LARGE SCALE GENOMIC DNA]</scope>
    <source>
        <strain evidence="3">IPU010</strain>
    </source>
</reference>
<dbReference type="Proteomes" id="UP000054053">
    <property type="component" value="Unassembled WGS sequence"/>
</dbReference>
<feature type="compositionally biased region" description="Basic and acidic residues" evidence="1">
    <location>
        <begin position="80"/>
        <end position="91"/>
    </location>
</feature>
<organism evidence="2 3">
    <name type="scientific">Ustilaginoidea virens</name>
    <name type="common">Rice false smut fungus</name>
    <name type="synonym">Villosiclava virens</name>
    <dbReference type="NCBI Taxonomy" id="1159556"/>
    <lineage>
        <taxon>Eukaryota</taxon>
        <taxon>Fungi</taxon>
        <taxon>Dikarya</taxon>
        <taxon>Ascomycota</taxon>
        <taxon>Pezizomycotina</taxon>
        <taxon>Sordariomycetes</taxon>
        <taxon>Hypocreomycetidae</taxon>
        <taxon>Hypocreales</taxon>
        <taxon>Clavicipitaceae</taxon>
        <taxon>Ustilaginoidea</taxon>
    </lineage>
</organism>
<sequence>MGTHIWRGVVRRPFGSVFITRAGSVSCGLCGRRTADGGRRTGQEKQGSTPYRTLAILAAALVSGACWSLGSPGCRTPDGSTEHAPSELKVE</sequence>